<sequence>MPKRNSNNRAQQTLNPRTGRTPICDIHHKTRIDSRLSEVSESKRTSEMREALFKEVFGDDKRRRVQTYGTRTSHTDVFGHGSSKVQIDVEMQSLHNQLIETQEQLRLQREAQ</sequence>
<dbReference type="AlphaFoldDB" id="A0AAP0Q499"/>
<comment type="caution">
    <text evidence="2">The sequence shown here is derived from an EMBL/GenBank/DDBJ whole genome shotgun (WGS) entry which is preliminary data.</text>
</comment>
<evidence type="ECO:0000313" key="2">
    <source>
        <dbReference type="EMBL" id="KAK9166795.1"/>
    </source>
</evidence>
<keyword evidence="3" id="KW-1185">Reference proteome</keyword>
<feature type="compositionally biased region" description="Polar residues" evidence="1">
    <location>
        <begin position="1"/>
        <end position="18"/>
    </location>
</feature>
<gene>
    <name evidence="2" type="ORF">Scep_001986</name>
</gene>
<reference evidence="2 3" key="1">
    <citation type="submission" date="2024-01" db="EMBL/GenBank/DDBJ databases">
        <title>Genome assemblies of Stephania.</title>
        <authorList>
            <person name="Yang L."/>
        </authorList>
    </citation>
    <scope>NUCLEOTIDE SEQUENCE [LARGE SCALE GENOMIC DNA]</scope>
    <source>
        <strain evidence="2">JXDWG</strain>
        <tissue evidence="2">Leaf</tissue>
    </source>
</reference>
<evidence type="ECO:0000313" key="3">
    <source>
        <dbReference type="Proteomes" id="UP001419268"/>
    </source>
</evidence>
<organism evidence="2 3">
    <name type="scientific">Stephania cephalantha</name>
    <dbReference type="NCBI Taxonomy" id="152367"/>
    <lineage>
        <taxon>Eukaryota</taxon>
        <taxon>Viridiplantae</taxon>
        <taxon>Streptophyta</taxon>
        <taxon>Embryophyta</taxon>
        <taxon>Tracheophyta</taxon>
        <taxon>Spermatophyta</taxon>
        <taxon>Magnoliopsida</taxon>
        <taxon>Ranunculales</taxon>
        <taxon>Menispermaceae</taxon>
        <taxon>Menispermoideae</taxon>
        <taxon>Cissampelideae</taxon>
        <taxon>Stephania</taxon>
    </lineage>
</organism>
<evidence type="ECO:0000256" key="1">
    <source>
        <dbReference type="SAM" id="MobiDB-lite"/>
    </source>
</evidence>
<proteinExistence type="predicted"/>
<accession>A0AAP0Q499</accession>
<feature type="region of interest" description="Disordered" evidence="1">
    <location>
        <begin position="1"/>
        <end position="23"/>
    </location>
</feature>
<dbReference type="EMBL" id="JBBNAG010000001">
    <property type="protein sequence ID" value="KAK9166795.1"/>
    <property type="molecule type" value="Genomic_DNA"/>
</dbReference>
<protein>
    <submittedName>
        <fullName evidence="2">Uncharacterized protein</fullName>
    </submittedName>
</protein>
<name>A0AAP0Q499_9MAGN</name>
<dbReference type="Proteomes" id="UP001419268">
    <property type="component" value="Unassembled WGS sequence"/>
</dbReference>